<keyword evidence="3" id="KW-1185">Reference proteome</keyword>
<sequence length="601" mass="68475">MSATGSVAGFRDFDDLTKGTPGYSHRLVNLYNTCTENKDTRHTISFEEAVSRLISGVKSTIRDIEIQGNTVKEFIIGKSFVKQRIGVRFRPDKPTTWTLSNGINGRWRYYNSIDYSGLVALACVERDMIPESIKQNIRFTFTDEDDDHNKKQEFVVDQQLYTLALEQRLIQHFMLIEPDERLRNHSLDCGNKSKGQYKGGIIYLAFKMGSTDEKDEKDQSNDSFEETARADTKRCEYLVAYEGKSRLVLIPFYRKDEAEEIFKDRLGIPNDRRIEISLEMKAYDTWAIVDIRDLPESGNLRVNVLSDVKDNIKVKQEGRSDSEEIGRTYPEHGQSYSFPSRSPFPAMDKEKGKKVTFHDTDPVLPSSGTGEVTTDKYMNIRDLNLGKKIRGPLCVRVKNTAAEPIQLGRLTFNKTIRDATGLMRLAISDVITSVSIQLDTEYIVEYFDVVKISHDMYGVIISDYSRVKSSNRTTNESGVKRDLEEPSTSNTPSPKKPCPGVGPPGDQADAGKPKEPKIGAPKKSEKERKVILDEMLKLNVLPDTKDYNVIFERVLLRMMEFEPNIQKYYSTLLSEEKGRETLKNRVKSVILEEKKKIQTPA</sequence>
<feature type="compositionally biased region" description="Basic and acidic residues" evidence="1">
    <location>
        <begin position="315"/>
        <end position="330"/>
    </location>
</feature>
<comment type="caution">
    <text evidence="2">The sequence shown here is derived from an EMBL/GenBank/DDBJ whole genome shotgun (WGS) entry which is preliminary data.</text>
</comment>
<organism evidence="2 3">
    <name type="scientific">Pinctada imbricata</name>
    <name type="common">Atlantic pearl-oyster</name>
    <name type="synonym">Pinctada martensii</name>
    <dbReference type="NCBI Taxonomy" id="66713"/>
    <lineage>
        <taxon>Eukaryota</taxon>
        <taxon>Metazoa</taxon>
        <taxon>Spiralia</taxon>
        <taxon>Lophotrochozoa</taxon>
        <taxon>Mollusca</taxon>
        <taxon>Bivalvia</taxon>
        <taxon>Autobranchia</taxon>
        <taxon>Pteriomorphia</taxon>
        <taxon>Pterioida</taxon>
        <taxon>Pterioidea</taxon>
        <taxon>Pteriidae</taxon>
        <taxon>Pinctada</taxon>
    </lineage>
</organism>
<protein>
    <submittedName>
        <fullName evidence="2">Uncharacterized protein</fullName>
    </submittedName>
</protein>
<evidence type="ECO:0000256" key="1">
    <source>
        <dbReference type="SAM" id="MobiDB-lite"/>
    </source>
</evidence>
<reference evidence="2" key="1">
    <citation type="submission" date="2019-08" db="EMBL/GenBank/DDBJ databases">
        <title>The improved chromosome-level genome for the pearl oyster Pinctada fucata martensii using PacBio sequencing and Hi-C.</title>
        <authorList>
            <person name="Zheng Z."/>
        </authorList>
    </citation>
    <scope>NUCLEOTIDE SEQUENCE</scope>
    <source>
        <strain evidence="2">ZZ-2019</strain>
        <tissue evidence="2">Adductor muscle</tissue>
    </source>
</reference>
<accession>A0AA88YFS4</accession>
<dbReference type="AlphaFoldDB" id="A0AA88YFS4"/>
<evidence type="ECO:0000313" key="2">
    <source>
        <dbReference type="EMBL" id="KAK3098527.1"/>
    </source>
</evidence>
<dbReference type="EMBL" id="VSWD01000007">
    <property type="protein sequence ID" value="KAK3098527.1"/>
    <property type="molecule type" value="Genomic_DNA"/>
</dbReference>
<feature type="compositionally biased region" description="Basic and acidic residues" evidence="1">
    <location>
        <begin position="509"/>
        <end position="525"/>
    </location>
</feature>
<gene>
    <name evidence="2" type="ORF">FSP39_020325</name>
</gene>
<dbReference type="Proteomes" id="UP001186944">
    <property type="component" value="Unassembled WGS sequence"/>
</dbReference>
<feature type="region of interest" description="Disordered" evidence="1">
    <location>
        <begin position="470"/>
        <end position="525"/>
    </location>
</feature>
<evidence type="ECO:0000313" key="3">
    <source>
        <dbReference type="Proteomes" id="UP001186944"/>
    </source>
</evidence>
<name>A0AA88YFS4_PINIB</name>
<feature type="region of interest" description="Disordered" evidence="1">
    <location>
        <begin position="315"/>
        <end position="343"/>
    </location>
</feature>
<proteinExistence type="predicted"/>